<keyword evidence="3" id="KW-1185">Reference proteome</keyword>
<dbReference type="GO" id="GO:0005886">
    <property type="term" value="C:plasma membrane"/>
    <property type="evidence" value="ECO:0007669"/>
    <property type="project" value="UniProtKB-SubCell"/>
</dbReference>
<dbReference type="GO" id="GO:0140359">
    <property type="term" value="F:ABC-type transporter activity"/>
    <property type="evidence" value="ECO:0007669"/>
    <property type="project" value="InterPro"/>
</dbReference>
<reference evidence="2 3" key="1">
    <citation type="submission" date="2020-08" db="EMBL/GenBank/DDBJ databases">
        <title>Whole genome shotgun sequence of Actinocatenispora thailandica NBRC 105041.</title>
        <authorList>
            <person name="Komaki H."/>
            <person name="Tamura T."/>
        </authorList>
    </citation>
    <scope>NUCLEOTIDE SEQUENCE [LARGE SCALE GENOMIC DNA]</scope>
    <source>
        <strain evidence="2 3">NBRC 105041</strain>
    </source>
</reference>
<sequence>MIWLTWRQFRTQALVGGAGAAGLAALLVVLGLRIRDTYEATTSCGSGCSASAARDTLEHDYLTVLLLAGLLVVLVPALVGAFWGAPLVAREFESGTHRLVWNQSITRGRWLAVKLGLVTAAGVALTAVLSTLLTWAASPYDSLVDGRFDPLVFPTRNLVPLGYAAFAVIAGIVVGQFTRRTVSAMAVTLAVFAVLQILLPTAIRPYLQPAVTETVTYDAASVRQGARINLKGGTARIEGFNKPGAWVLSSSTELLDPSGHPFTGAALASCATGNRSHDDACFAARHAHFVVAYQPADRYWTFQWLEFGGYLLLAAALAGLSFRRISRSLY</sequence>
<keyword evidence="1" id="KW-1133">Transmembrane helix</keyword>
<feature type="transmembrane region" description="Helical" evidence="1">
    <location>
        <begin position="110"/>
        <end position="137"/>
    </location>
</feature>
<dbReference type="Pfam" id="PF12679">
    <property type="entry name" value="ABC2_membrane_2"/>
    <property type="match status" value="1"/>
</dbReference>
<proteinExistence type="predicted"/>
<keyword evidence="1" id="KW-0472">Membrane</keyword>
<keyword evidence="1" id="KW-0812">Transmembrane</keyword>
<feature type="transmembrane region" description="Helical" evidence="1">
    <location>
        <begin position="182"/>
        <end position="203"/>
    </location>
</feature>
<feature type="transmembrane region" description="Helical" evidence="1">
    <location>
        <begin position="302"/>
        <end position="322"/>
    </location>
</feature>
<dbReference type="KEGG" id="atl:Athai_06730"/>
<organism evidence="2 3">
    <name type="scientific">Actinocatenispora thailandica</name>
    <dbReference type="NCBI Taxonomy" id="227318"/>
    <lineage>
        <taxon>Bacteria</taxon>
        <taxon>Bacillati</taxon>
        <taxon>Actinomycetota</taxon>
        <taxon>Actinomycetes</taxon>
        <taxon>Micromonosporales</taxon>
        <taxon>Micromonosporaceae</taxon>
        <taxon>Actinocatenispora</taxon>
    </lineage>
</organism>
<name>A0A7R7DKF8_9ACTN</name>
<protein>
    <submittedName>
        <fullName evidence="2">Transporter</fullName>
    </submittedName>
</protein>
<evidence type="ECO:0000313" key="2">
    <source>
        <dbReference type="EMBL" id="BCJ33170.1"/>
    </source>
</evidence>
<accession>A0A7R7DKF8</accession>
<dbReference type="RefSeq" id="WP_203960102.1">
    <property type="nucleotide sequence ID" value="NZ_AP023355.1"/>
</dbReference>
<evidence type="ECO:0000313" key="3">
    <source>
        <dbReference type="Proteomes" id="UP000611640"/>
    </source>
</evidence>
<dbReference type="AlphaFoldDB" id="A0A7R7DKF8"/>
<feature type="transmembrane region" description="Helical" evidence="1">
    <location>
        <begin position="157"/>
        <end position="175"/>
    </location>
</feature>
<dbReference type="EMBL" id="AP023355">
    <property type="protein sequence ID" value="BCJ33170.1"/>
    <property type="molecule type" value="Genomic_DNA"/>
</dbReference>
<gene>
    <name evidence="2" type="ORF">Athai_06730</name>
</gene>
<feature type="transmembrane region" description="Helical" evidence="1">
    <location>
        <begin position="64"/>
        <end position="89"/>
    </location>
</feature>
<feature type="transmembrane region" description="Helical" evidence="1">
    <location>
        <begin position="12"/>
        <end position="32"/>
    </location>
</feature>
<dbReference type="Proteomes" id="UP000611640">
    <property type="component" value="Chromosome"/>
</dbReference>
<evidence type="ECO:0000256" key="1">
    <source>
        <dbReference type="SAM" id="Phobius"/>
    </source>
</evidence>